<dbReference type="Proteomes" id="UP000489600">
    <property type="component" value="Unassembled WGS sequence"/>
</dbReference>
<organism evidence="1 2">
    <name type="scientific">Arabis nemorensis</name>
    <dbReference type="NCBI Taxonomy" id="586526"/>
    <lineage>
        <taxon>Eukaryota</taxon>
        <taxon>Viridiplantae</taxon>
        <taxon>Streptophyta</taxon>
        <taxon>Embryophyta</taxon>
        <taxon>Tracheophyta</taxon>
        <taxon>Spermatophyta</taxon>
        <taxon>Magnoliopsida</taxon>
        <taxon>eudicotyledons</taxon>
        <taxon>Gunneridae</taxon>
        <taxon>Pentapetalae</taxon>
        <taxon>rosids</taxon>
        <taxon>malvids</taxon>
        <taxon>Brassicales</taxon>
        <taxon>Brassicaceae</taxon>
        <taxon>Arabideae</taxon>
        <taxon>Arabis</taxon>
    </lineage>
</organism>
<evidence type="ECO:0000313" key="1">
    <source>
        <dbReference type="EMBL" id="VVA95863.1"/>
    </source>
</evidence>
<gene>
    <name evidence="1" type="ORF">ANE_LOCUS6308</name>
</gene>
<evidence type="ECO:0000313" key="2">
    <source>
        <dbReference type="Proteomes" id="UP000489600"/>
    </source>
</evidence>
<dbReference type="AlphaFoldDB" id="A0A565B3E9"/>
<accession>A0A565B3E9</accession>
<keyword evidence="2" id="KW-1185">Reference proteome</keyword>
<reference evidence="1" key="1">
    <citation type="submission" date="2019-07" db="EMBL/GenBank/DDBJ databases">
        <authorList>
            <person name="Dittberner H."/>
        </authorList>
    </citation>
    <scope>NUCLEOTIDE SEQUENCE [LARGE SCALE GENOMIC DNA]</scope>
</reference>
<comment type="caution">
    <text evidence="1">The sequence shown here is derived from an EMBL/GenBank/DDBJ whole genome shotgun (WGS) entry which is preliminary data.</text>
</comment>
<name>A0A565B3E9_9BRAS</name>
<sequence length="116" mass="13097">MKSSSSEIPPVQTRFSELGIEAVMLSDSEFHRFSILPKDGVLLLDIHVVEQLLSSVELVELMEKTLMGKVKGSLLRSTNVLVDDEFSPDANCKVITAVYFFQSRHLDERCIFTFLC</sequence>
<dbReference type="EMBL" id="CABITT030000002">
    <property type="protein sequence ID" value="VVA95863.1"/>
    <property type="molecule type" value="Genomic_DNA"/>
</dbReference>
<proteinExistence type="predicted"/>
<protein>
    <submittedName>
        <fullName evidence="1">Uncharacterized protein</fullName>
    </submittedName>
</protein>